<organism evidence="1 2">
    <name type="scientific">Segetibacter aerophilus</name>
    <dbReference type="NCBI Taxonomy" id="670293"/>
    <lineage>
        <taxon>Bacteria</taxon>
        <taxon>Pseudomonadati</taxon>
        <taxon>Bacteroidota</taxon>
        <taxon>Chitinophagia</taxon>
        <taxon>Chitinophagales</taxon>
        <taxon>Chitinophagaceae</taxon>
        <taxon>Segetibacter</taxon>
    </lineage>
</organism>
<name>A0A512B9Q4_9BACT</name>
<accession>A0A512B9Q4</accession>
<evidence type="ECO:0008006" key="3">
    <source>
        <dbReference type="Google" id="ProtNLM"/>
    </source>
</evidence>
<gene>
    <name evidence="1" type="ORF">SAE01_11860</name>
</gene>
<protein>
    <recommendedName>
        <fullName evidence="3">DUF4242 domain-containing protein</fullName>
    </recommendedName>
</protein>
<keyword evidence="2" id="KW-1185">Reference proteome</keyword>
<evidence type="ECO:0000313" key="1">
    <source>
        <dbReference type="EMBL" id="GEO08690.1"/>
    </source>
</evidence>
<dbReference type="AlphaFoldDB" id="A0A512B9Q4"/>
<sequence length="121" mass="13398">MIIALVLVGYTSFAQQLTTKKNLKINKSTVMKTYVIEREIPNAGKLTAEELKAIAQKSNSVLKEMGPQIEWQQSYVTGNKIYCVYKAPNEELIKEHARKGGFPANSVSEVANMINPATASH</sequence>
<reference evidence="1 2" key="1">
    <citation type="submission" date="2019-07" db="EMBL/GenBank/DDBJ databases">
        <title>Whole genome shotgun sequence of Segetibacter aerophilus NBRC 106135.</title>
        <authorList>
            <person name="Hosoyama A."/>
            <person name="Uohara A."/>
            <person name="Ohji S."/>
            <person name="Ichikawa N."/>
        </authorList>
    </citation>
    <scope>NUCLEOTIDE SEQUENCE [LARGE SCALE GENOMIC DNA]</scope>
    <source>
        <strain evidence="1 2">NBRC 106135</strain>
    </source>
</reference>
<comment type="caution">
    <text evidence="1">The sequence shown here is derived from an EMBL/GenBank/DDBJ whole genome shotgun (WGS) entry which is preliminary data.</text>
</comment>
<dbReference type="Proteomes" id="UP000321513">
    <property type="component" value="Unassembled WGS sequence"/>
</dbReference>
<dbReference type="InterPro" id="IPR025336">
    <property type="entry name" value="SCO4226-like"/>
</dbReference>
<dbReference type="InterPro" id="IPR042557">
    <property type="entry name" value="SCO4226"/>
</dbReference>
<evidence type="ECO:0000313" key="2">
    <source>
        <dbReference type="Proteomes" id="UP000321513"/>
    </source>
</evidence>
<dbReference type="Gene3D" id="3.30.70.3090">
    <property type="entry name" value="ORF SCO4226, nickel-binding ferredoxin-like monomer"/>
    <property type="match status" value="1"/>
</dbReference>
<proteinExistence type="predicted"/>
<dbReference type="Pfam" id="PF14026">
    <property type="entry name" value="SCO4226-like"/>
    <property type="match status" value="1"/>
</dbReference>
<dbReference type="EMBL" id="BJYT01000004">
    <property type="protein sequence ID" value="GEO08690.1"/>
    <property type="molecule type" value="Genomic_DNA"/>
</dbReference>